<reference evidence="2" key="1">
    <citation type="submission" date="2013-09" db="EMBL/GenBank/DDBJ databases">
        <title>Corchorus olitorius genome sequencing.</title>
        <authorList>
            <person name="Alam M."/>
            <person name="Haque M.S."/>
            <person name="Islam M.S."/>
            <person name="Emdad E.M."/>
            <person name="Islam M.M."/>
            <person name="Ahmed B."/>
            <person name="Halim A."/>
            <person name="Hossen Q.M.M."/>
            <person name="Hossain M.Z."/>
            <person name="Ahmed R."/>
            <person name="Khan M.M."/>
            <person name="Islam R."/>
            <person name="Rashid M.M."/>
            <person name="Khan S.A."/>
            <person name="Rahman M.S."/>
            <person name="Alam M."/>
            <person name="Yahiya A.S."/>
            <person name="Khan M.S."/>
            <person name="Azam M.S."/>
            <person name="Haque T."/>
            <person name="Lashkar M.Z.H."/>
            <person name="Akhand A.I."/>
            <person name="Morshed G."/>
            <person name="Roy S."/>
            <person name="Uddin K.S."/>
            <person name="Rabeya T."/>
            <person name="Hossain A.S."/>
            <person name="Chowdhury A."/>
            <person name="Snigdha A.R."/>
            <person name="Mortoza M.S."/>
            <person name="Matin S.A."/>
            <person name="Hoque S.M.E."/>
            <person name="Islam M.K."/>
            <person name="Roy D.K."/>
            <person name="Haider R."/>
            <person name="Moosa M.M."/>
            <person name="Elias S.M."/>
            <person name="Hasan A.M."/>
            <person name="Jahan S."/>
            <person name="Shafiuddin M."/>
            <person name="Mahmood N."/>
            <person name="Shommy N.S."/>
        </authorList>
    </citation>
    <scope>NUCLEOTIDE SEQUENCE [LARGE SCALE GENOMIC DNA]</scope>
    <source>
        <strain evidence="2">cv. O-4</strain>
    </source>
</reference>
<evidence type="ECO:0000313" key="2">
    <source>
        <dbReference type="Proteomes" id="UP000187203"/>
    </source>
</evidence>
<keyword evidence="2" id="KW-1185">Reference proteome</keyword>
<protein>
    <submittedName>
        <fullName evidence="1">Uncharacterized protein</fullName>
    </submittedName>
</protein>
<accession>A0A1R3H389</accession>
<dbReference type="Proteomes" id="UP000187203">
    <property type="component" value="Unassembled WGS sequence"/>
</dbReference>
<sequence length="72" mass="8111">MAGGLQFFGQQIVCPEMPHSFRVCLEINGGGSSIGNIAKYRARVAKRYSIQFIRSMVESKTKTNMKEKIQNE</sequence>
<dbReference type="EMBL" id="AWUE01020873">
    <property type="protein sequence ID" value="OMO64813.1"/>
    <property type="molecule type" value="Genomic_DNA"/>
</dbReference>
<proteinExistence type="predicted"/>
<dbReference type="AlphaFoldDB" id="A0A1R3H389"/>
<evidence type="ECO:0000313" key="1">
    <source>
        <dbReference type="EMBL" id="OMO64813.1"/>
    </source>
</evidence>
<gene>
    <name evidence="1" type="ORF">COLO4_31786</name>
</gene>
<comment type="caution">
    <text evidence="1">The sequence shown here is derived from an EMBL/GenBank/DDBJ whole genome shotgun (WGS) entry which is preliminary data.</text>
</comment>
<organism evidence="1 2">
    <name type="scientific">Corchorus olitorius</name>
    <dbReference type="NCBI Taxonomy" id="93759"/>
    <lineage>
        <taxon>Eukaryota</taxon>
        <taxon>Viridiplantae</taxon>
        <taxon>Streptophyta</taxon>
        <taxon>Embryophyta</taxon>
        <taxon>Tracheophyta</taxon>
        <taxon>Spermatophyta</taxon>
        <taxon>Magnoliopsida</taxon>
        <taxon>eudicotyledons</taxon>
        <taxon>Gunneridae</taxon>
        <taxon>Pentapetalae</taxon>
        <taxon>rosids</taxon>
        <taxon>malvids</taxon>
        <taxon>Malvales</taxon>
        <taxon>Malvaceae</taxon>
        <taxon>Grewioideae</taxon>
        <taxon>Apeibeae</taxon>
        <taxon>Corchorus</taxon>
    </lineage>
</organism>
<name>A0A1R3H389_9ROSI</name>